<proteinExistence type="predicted"/>
<keyword evidence="1" id="KW-1133">Transmembrane helix</keyword>
<feature type="transmembrane region" description="Helical" evidence="1">
    <location>
        <begin position="58"/>
        <end position="81"/>
    </location>
</feature>
<dbReference type="Proteomes" id="UP001229773">
    <property type="component" value="Chromosome"/>
</dbReference>
<evidence type="ECO:0000256" key="1">
    <source>
        <dbReference type="SAM" id="Phobius"/>
    </source>
</evidence>
<accession>A0ABD7Z0S0</accession>
<feature type="transmembrane region" description="Helical" evidence="1">
    <location>
        <begin position="20"/>
        <end position="37"/>
    </location>
</feature>
<dbReference type="GeneID" id="32537316"/>
<gene>
    <name evidence="2" type="ORF">RAM05_06070</name>
</gene>
<organism evidence="2 3">
    <name type="scientific">Snodgrassella alvi</name>
    <dbReference type="NCBI Taxonomy" id="1196083"/>
    <lineage>
        <taxon>Bacteria</taxon>
        <taxon>Pseudomonadati</taxon>
        <taxon>Pseudomonadota</taxon>
        <taxon>Betaproteobacteria</taxon>
        <taxon>Neisseriales</taxon>
        <taxon>Neisseriaceae</taxon>
        <taxon>Snodgrassella</taxon>
    </lineage>
</organism>
<protein>
    <recommendedName>
        <fullName evidence="4">Type VI secretion protein</fullName>
    </recommendedName>
</protein>
<dbReference type="AlphaFoldDB" id="A0ABD7Z0S0"/>
<evidence type="ECO:0008006" key="4">
    <source>
        <dbReference type="Google" id="ProtNLM"/>
    </source>
</evidence>
<reference evidence="2 3" key="1">
    <citation type="submission" date="2023-08" db="EMBL/GenBank/DDBJ databases">
        <title>Complete genome sequences of 12 bacterial strains from the honey bee gut, resolved with long-read nanopore sequencing.</title>
        <authorList>
            <person name="Kwong W.K."/>
            <person name="Acheampong S."/>
            <person name="Polat M.F."/>
        </authorList>
    </citation>
    <scope>NUCLEOTIDE SEQUENCE [LARGE SCALE GENOMIC DNA]</scope>
    <source>
        <strain evidence="3">wkB9</strain>
    </source>
</reference>
<dbReference type="EMBL" id="CP132375">
    <property type="protein sequence ID" value="WLS97445.1"/>
    <property type="molecule type" value="Genomic_DNA"/>
</dbReference>
<dbReference type="RefSeq" id="WP_025330510.1">
    <property type="nucleotide sequence ID" value="NZ_CP132375.1"/>
</dbReference>
<keyword evidence="1" id="KW-0812">Transmembrane</keyword>
<evidence type="ECO:0000313" key="3">
    <source>
        <dbReference type="Proteomes" id="UP001229773"/>
    </source>
</evidence>
<keyword evidence="1" id="KW-0472">Membrane</keyword>
<sequence>MITNSIQRQTTWLPPRPVRWLAWLALYALAIGINKKYADSIITHFGLEITVHWQKWMISVMPAVVIVTLLLLVRCIWYQLWLIYQRNNQFVYNEKILNNQKYWSEYMVLEEVILHCGQLNHASDFYTYLGLSPEERQKSVFESMSMEIPVQSNSSVYSDRLHIVLSQLVQILSSKEYFTEQYPQYLWLWAADRESWLVFRELVIAEGGYCPAIPDYYVKFEDLNWIIDRFQEELYQKILLLGFECQPEFELYLAMIFARKGKIAKIQRAFDTQMWRMDQDYFFTAMTEKVSGFQIESHAQEVTQPELKEMTGDLTAKDYEILPYSIDKPDFFQKLQYTSDWMQLLLAVYQAHKHSYIVLFNHKEKIIPVSQVK</sequence>
<name>A0ABD7Z0S0_9NEIS</name>
<evidence type="ECO:0000313" key="2">
    <source>
        <dbReference type="EMBL" id="WLS97445.1"/>
    </source>
</evidence>